<evidence type="ECO:0000256" key="2">
    <source>
        <dbReference type="ARBA" id="ARBA00005585"/>
    </source>
</evidence>
<evidence type="ECO:0000256" key="7">
    <source>
        <dbReference type="ARBA" id="ARBA00023136"/>
    </source>
</evidence>
<comment type="catalytic activity">
    <reaction evidence="10">
        <text>cholesterol(in) = cholesterol(out)</text>
        <dbReference type="Rhea" id="RHEA:39747"/>
        <dbReference type="ChEBI" id="CHEBI:16113"/>
    </reaction>
</comment>
<comment type="similarity">
    <text evidence="2">Belongs to the patched family.</text>
</comment>
<feature type="signal peptide" evidence="11">
    <location>
        <begin position="1"/>
        <end position="18"/>
    </location>
</feature>
<dbReference type="Gene3D" id="1.20.1640.10">
    <property type="entry name" value="Multidrug efflux transporter AcrB transmembrane domain"/>
    <property type="match status" value="2"/>
</dbReference>
<dbReference type="Pfam" id="PF16414">
    <property type="entry name" value="NPC1_N"/>
    <property type="match status" value="1"/>
</dbReference>
<evidence type="ECO:0000256" key="4">
    <source>
        <dbReference type="ARBA" id="ARBA00022692"/>
    </source>
</evidence>
<name>A0A385NIS6_PLUXY</name>
<evidence type="ECO:0000256" key="8">
    <source>
        <dbReference type="ARBA" id="ARBA00023157"/>
    </source>
</evidence>
<dbReference type="GO" id="GO:0015918">
    <property type="term" value="P:sterol transport"/>
    <property type="evidence" value="ECO:0007669"/>
    <property type="project" value="TreeGrafter"/>
</dbReference>
<evidence type="ECO:0000256" key="11">
    <source>
        <dbReference type="SAM" id="SignalP"/>
    </source>
</evidence>
<evidence type="ECO:0000256" key="1">
    <source>
        <dbReference type="ARBA" id="ARBA00004141"/>
    </source>
</evidence>
<dbReference type="GO" id="GO:0005886">
    <property type="term" value="C:plasma membrane"/>
    <property type="evidence" value="ECO:0007669"/>
    <property type="project" value="TreeGrafter"/>
</dbReference>
<keyword evidence="4" id="KW-0812">Transmembrane</keyword>
<dbReference type="GO" id="GO:0042632">
    <property type="term" value="P:cholesterol homeostasis"/>
    <property type="evidence" value="ECO:0007669"/>
    <property type="project" value="TreeGrafter"/>
</dbReference>
<organism evidence="13">
    <name type="scientific">Plutella xylostella</name>
    <name type="common">Diamondback moth</name>
    <name type="synonym">Plutella maculipennis</name>
    <dbReference type="NCBI Taxonomy" id="51655"/>
    <lineage>
        <taxon>Eukaryota</taxon>
        <taxon>Metazoa</taxon>
        <taxon>Ecdysozoa</taxon>
        <taxon>Arthropoda</taxon>
        <taxon>Hexapoda</taxon>
        <taxon>Insecta</taxon>
        <taxon>Pterygota</taxon>
        <taxon>Neoptera</taxon>
        <taxon>Endopterygota</taxon>
        <taxon>Lepidoptera</taxon>
        <taxon>Glossata</taxon>
        <taxon>Ditrysia</taxon>
        <taxon>Yponomeutoidea</taxon>
        <taxon>Plutellidae</taxon>
        <taxon>Plutella</taxon>
    </lineage>
</organism>
<dbReference type="GO" id="GO:0015485">
    <property type="term" value="F:cholesterol binding"/>
    <property type="evidence" value="ECO:0007669"/>
    <property type="project" value="TreeGrafter"/>
</dbReference>
<feature type="domain" description="SSD" evidence="12">
    <location>
        <begin position="602"/>
        <end position="779"/>
    </location>
</feature>
<reference evidence="13" key="1">
    <citation type="submission" date="2017-11" db="EMBL/GenBank/DDBJ databases">
        <title>Phylogeny and evolution of cholesterol transporter NPC1 in insects.</title>
        <authorList>
            <person name="Zheng J."/>
        </authorList>
    </citation>
    <scope>NUCLEOTIDE SEQUENCE</scope>
    <source>
        <strain evidence="13">Cabbage-zjc</strain>
    </source>
</reference>
<dbReference type="PANTHER" id="PTHR45727">
    <property type="entry name" value="NPC INTRACELLULAR CHOLESTEROL TRANSPORTER 1"/>
    <property type="match status" value="1"/>
</dbReference>
<accession>A0A385NIS6</accession>
<dbReference type="InterPro" id="IPR053958">
    <property type="entry name" value="HMGCR/SNAP/NPC1-like_SSD"/>
</dbReference>
<keyword evidence="5 11" id="KW-0732">Signal</keyword>
<keyword evidence="7" id="KW-0472">Membrane</keyword>
<keyword evidence="8" id="KW-1015">Disulfide bond</keyword>
<feature type="chain" id="PRO_5017319318" evidence="11">
    <location>
        <begin position="19"/>
        <end position="1256"/>
    </location>
</feature>
<sequence length="1256" mass="140147">MKITAVFMLVFASATVRGAPWDGIPEMPNPTHQCAMWGQCHTVGGFPQACAYSGPALRLMHAGLDQPTRDEVRAILEQRCPHLLYHDDGTRKEDDDVYTCCEVDQFLSMAASMNMADGALGRCPTCLKNFVRQICEMNCSPEQSRFVKVQQDTAPDGSEYVTEIDYYLHEDFFYGAFNSCSDVIVPQTGLPAVNLMCGGAAECNAEAWFGFSGDVENNPFTPTQVNFIPWADREESMSARAPACSETAAGDAPCGCVDCRAACPAGQEPSLPDVCTLLSVHCTGFAVGLTFFVVIVTIFTVLTLLEYKRMRANSHDQHHSTKPNKVNKVIRVNQKVFSNIGAFSAGNPMLIIWLTTCLAFLMYFGLNQLQVSSKPIDIWSAPDSRSRQDFNYFNSRFGPFYRAAQVFLQIEGLESFEKDNVTYGPAFRPEAIRELVNLEDKIINLGREEGGVVLEDVCYAPLRVPGSPPDLDRCVTMSPSTYLGENRNFNVSEFAYLDKIVTCLNNYLGLDCLAPWGGSAEPDIAFGGYEGTNRLKADTLVLNLPISNYLSQNELKPVLEWEQKFLDLLDDYVKNSKPDFIDVSYGTERSIEDEIDRVSRAEVVPIAISYVLMFLYVTLALGKVRSCKAFLTGSKVLLAIGSITVEIVAIYCALSTMGFLGITTTLLSINVIPFFILSVGIDNVFLMVNTLYDIKNNLKEFDDYNDKLSDAKQKIFVFSKMMERIGPSIFGTSAIQITCFALGSMANFPAVQTFAIFATFSLAFLFVFQITTIIALLSLDYDRESKNRLDIFFCIQKKILDDTNPLTSAEPYQSVTQRLMEPYSKSIVNWRVKIIVVIIFVAIVSVSVMLIPQLEIGLDQQLSLPKDSYVYKYLESVNYLFKLGPPVFFVLKSGLNFTNTEHQNAICGGRNCFDDSLITQVFLASLYPDVTHISRGSNSWIDDFFDWSNLPGSCCRYNIEDGSFCQSSNSSELCSYCEIPLDDSGLRPSTEAFQEYIPFFLQDIPDEICNKGGLASYYSYVNYVLDADGRASVDDTAFMAYHIGLGTSKEYITAVKYGYEISENITKAIQKNTGLDVEVFPYSVFYPFYEQYLTIWTDTFSSIAYSLVGVLVITLFTSGFNFLTTFAIILTTIMVVIDMMGMMYIWNIPLNAISCVNLIVSIGIAVEFCNHIVYAYATSDAPSRERVGDALKKVGATIITGITLTNIPIIVLAFSYTEVIEVFFFRMFFGLVVIGFFHGMVFLPVLLSYLHNFFNK</sequence>
<keyword evidence="9" id="KW-0325">Glycoprotein</keyword>
<evidence type="ECO:0000256" key="5">
    <source>
        <dbReference type="ARBA" id="ARBA00022729"/>
    </source>
</evidence>
<keyword evidence="6" id="KW-1133">Transmembrane helix</keyword>
<dbReference type="Pfam" id="PF12349">
    <property type="entry name" value="Sterol-sensing"/>
    <property type="match status" value="1"/>
</dbReference>
<gene>
    <name evidence="13" type="primary">NPC1b</name>
</gene>
<dbReference type="Pfam" id="PF22314">
    <property type="entry name" value="NPC1_MLD"/>
    <property type="match status" value="1"/>
</dbReference>
<evidence type="ECO:0000256" key="3">
    <source>
        <dbReference type="ARBA" id="ARBA00022448"/>
    </source>
</evidence>
<evidence type="ECO:0000313" key="13">
    <source>
        <dbReference type="EMBL" id="AYA73999.1"/>
    </source>
</evidence>
<dbReference type="InterPro" id="IPR000731">
    <property type="entry name" value="SSD"/>
</dbReference>
<dbReference type="EMBL" id="MG492013">
    <property type="protein sequence ID" value="AYA73999.1"/>
    <property type="molecule type" value="mRNA"/>
</dbReference>
<proteinExistence type="evidence at transcript level"/>
<evidence type="ECO:0000256" key="10">
    <source>
        <dbReference type="ARBA" id="ARBA00034049"/>
    </source>
</evidence>
<dbReference type="PROSITE" id="PS50156">
    <property type="entry name" value="SSD"/>
    <property type="match status" value="1"/>
</dbReference>
<dbReference type="SUPFAM" id="SSF82866">
    <property type="entry name" value="Multidrug efflux transporter AcrB transmembrane domain"/>
    <property type="match status" value="2"/>
</dbReference>
<evidence type="ECO:0000259" key="12">
    <source>
        <dbReference type="PROSITE" id="PS50156"/>
    </source>
</evidence>
<dbReference type="InterPro" id="IPR032190">
    <property type="entry name" value="NPC1_N"/>
</dbReference>
<dbReference type="InterPro" id="IPR053956">
    <property type="entry name" value="NPC1_MLD"/>
</dbReference>
<comment type="subcellular location">
    <subcellularLocation>
        <location evidence="1">Membrane</location>
        <topology evidence="1">Multi-pass membrane protein</topology>
    </subcellularLocation>
</comment>
<evidence type="ECO:0000256" key="9">
    <source>
        <dbReference type="ARBA" id="ARBA00023180"/>
    </source>
</evidence>
<dbReference type="PANTHER" id="PTHR45727:SF6">
    <property type="entry name" value="NPC INTRACELLULAR CHOLESTEROL TRANSPORTER 1 HOMOLOG 1B"/>
    <property type="match status" value="1"/>
</dbReference>
<keyword evidence="3" id="KW-0813">Transport</keyword>
<dbReference type="AlphaFoldDB" id="A0A385NIS6"/>
<dbReference type="GO" id="GO:0030299">
    <property type="term" value="P:intestinal cholesterol absorption"/>
    <property type="evidence" value="ECO:0007669"/>
    <property type="project" value="TreeGrafter"/>
</dbReference>
<evidence type="ECO:0000256" key="6">
    <source>
        <dbReference type="ARBA" id="ARBA00022989"/>
    </source>
</evidence>
<protein>
    <submittedName>
        <fullName evidence="13">Niemann-Pick type C 1-b protein</fullName>
    </submittedName>
</protein>